<feature type="compositionally biased region" description="Basic and acidic residues" evidence="1">
    <location>
        <begin position="91"/>
        <end position="100"/>
    </location>
</feature>
<dbReference type="EMBL" id="KV006347">
    <property type="protein sequence ID" value="KZV32816.1"/>
    <property type="molecule type" value="Genomic_DNA"/>
</dbReference>
<accession>A0A2Z7BLL0</accession>
<name>A0A2Z7BLL0_9LAMI</name>
<dbReference type="AlphaFoldDB" id="A0A2Z7BLL0"/>
<protein>
    <submittedName>
        <fullName evidence="2">Uncharacterized protein</fullName>
    </submittedName>
</protein>
<evidence type="ECO:0000313" key="3">
    <source>
        <dbReference type="Proteomes" id="UP000250235"/>
    </source>
</evidence>
<sequence>MQSATVRKLRSIDEQSPSLLHFAPASHSLLNCILDPESDDEVQCLITDDTDKVFDFSNLEFTREDLFIAINDIVHEYKKFSQSFEEVKAEKESHASKDDLESSSELQTALSKKMAENDELRNMSQEIMNENQRLAETISSLTKSSASLQKL</sequence>
<gene>
    <name evidence="2" type="ORF">F511_24062</name>
</gene>
<feature type="region of interest" description="Disordered" evidence="1">
    <location>
        <begin position="91"/>
        <end position="126"/>
    </location>
</feature>
<organism evidence="2 3">
    <name type="scientific">Dorcoceras hygrometricum</name>
    <dbReference type="NCBI Taxonomy" id="472368"/>
    <lineage>
        <taxon>Eukaryota</taxon>
        <taxon>Viridiplantae</taxon>
        <taxon>Streptophyta</taxon>
        <taxon>Embryophyta</taxon>
        <taxon>Tracheophyta</taxon>
        <taxon>Spermatophyta</taxon>
        <taxon>Magnoliopsida</taxon>
        <taxon>eudicotyledons</taxon>
        <taxon>Gunneridae</taxon>
        <taxon>Pentapetalae</taxon>
        <taxon>asterids</taxon>
        <taxon>lamiids</taxon>
        <taxon>Lamiales</taxon>
        <taxon>Gesneriaceae</taxon>
        <taxon>Didymocarpoideae</taxon>
        <taxon>Trichosporeae</taxon>
        <taxon>Loxocarpinae</taxon>
        <taxon>Dorcoceras</taxon>
    </lineage>
</organism>
<evidence type="ECO:0000256" key="1">
    <source>
        <dbReference type="SAM" id="MobiDB-lite"/>
    </source>
</evidence>
<evidence type="ECO:0000313" key="2">
    <source>
        <dbReference type="EMBL" id="KZV32816.1"/>
    </source>
</evidence>
<proteinExistence type="predicted"/>
<reference evidence="2 3" key="1">
    <citation type="journal article" date="2015" name="Proc. Natl. Acad. Sci. U.S.A.">
        <title>The resurrection genome of Boea hygrometrica: A blueprint for survival of dehydration.</title>
        <authorList>
            <person name="Xiao L."/>
            <person name="Yang G."/>
            <person name="Zhang L."/>
            <person name="Yang X."/>
            <person name="Zhao S."/>
            <person name="Ji Z."/>
            <person name="Zhou Q."/>
            <person name="Hu M."/>
            <person name="Wang Y."/>
            <person name="Chen M."/>
            <person name="Xu Y."/>
            <person name="Jin H."/>
            <person name="Xiao X."/>
            <person name="Hu G."/>
            <person name="Bao F."/>
            <person name="Hu Y."/>
            <person name="Wan P."/>
            <person name="Li L."/>
            <person name="Deng X."/>
            <person name="Kuang T."/>
            <person name="Xiang C."/>
            <person name="Zhu J.K."/>
            <person name="Oliver M.J."/>
            <person name="He Y."/>
        </authorList>
    </citation>
    <scope>NUCLEOTIDE SEQUENCE [LARGE SCALE GENOMIC DNA]</scope>
    <source>
        <strain evidence="3">cv. XS01</strain>
    </source>
</reference>
<keyword evidence="3" id="KW-1185">Reference proteome</keyword>
<dbReference type="Proteomes" id="UP000250235">
    <property type="component" value="Unassembled WGS sequence"/>
</dbReference>